<gene>
    <name evidence="2" type="ORF">DSAG12_03494</name>
</gene>
<dbReference type="GeneID" id="41331465"/>
<name>A0A5B9DG60_9ARCH</name>
<reference evidence="2 3" key="1">
    <citation type="journal article" date="2020" name="Nature">
        <title>Isolation of an archaeon at the prokaryote-eukaryote interface.</title>
        <authorList>
            <person name="Imachi H."/>
            <person name="Nobu M.K."/>
            <person name="Nakahara N."/>
            <person name="Morono Y."/>
            <person name="Ogawara M."/>
            <person name="Takaki Y."/>
            <person name="Takano Y."/>
            <person name="Uematsu K."/>
            <person name="Ikuta T."/>
            <person name="Ito M."/>
            <person name="Matsui Y."/>
            <person name="Miyazaki M."/>
            <person name="Murata K."/>
            <person name="Saito Y."/>
            <person name="Sakai S."/>
            <person name="Song C."/>
            <person name="Tasumi E."/>
            <person name="Yamanaka Y."/>
            <person name="Yamaguchi T."/>
            <person name="Kamagata Y."/>
            <person name="Tamaki H."/>
            <person name="Takai K."/>
        </authorList>
    </citation>
    <scope>NUCLEOTIDE SEQUENCE [LARGE SCALE GENOMIC DNA]</scope>
    <source>
        <strain evidence="2 3">MK-D1</strain>
    </source>
</reference>
<keyword evidence="3" id="KW-1185">Reference proteome</keyword>
<reference evidence="2 3" key="2">
    <citation type="journal article" date="2024" name="Int. J. Syst. Evol. Microbiol.">
        <title>Promethearchaeum syntrophicum gen. nov., sp. nov., an anaerobic, obligately syntrophic archaeon, the first isolate of the lineage 'Asgard' archaea, and proposal of the new archaeal phylum Promethearchaeota phyl. nov. and kingdom Promethearchaeati regn. nov.</title>
        <authorList>
            <person name="Imachi H."/>
            <person name="Nobu M.K."/>
            <person name="Kato S."/>
            <person name="Takaki Y."/>
            <person name="Miyazaki M."/>
            <person name="Miyata M."/>
            <person name="Ogawara M."/>
            <person name="Saito Y."/>
            <person name="Sakai S."/>
            <person name="Tahara Y.O."/>
            <person name="Takano Y."/>
            <person name="Tasumi E."/>
            <person name="Uematsu K."/>
            <person name="Yoshimura T."/>
            <person name="Itoh T."/>
            <person name="Ohkuma M."/>
            <person name="Takai K."/>
        </authorList>
    </citation>
    <scope>NUCLEOTIDE SEQUENCE [LARGE SCALE GENOMIC DNA]</scope>
    <source>
        <strain evidence="2 3">MK-D1</strain>
    </source>
</reference>
<proteinExistence type="predicted"/>
<evidence type="ECO:0008006" key="4">
    <source>
        <dbReference type="Google" id="ProtNLM"/>
    </source>
</evidence>
<feature type="coiled-coil region" evidence="1">
    <location>
        <begin position="39"/>
        <end position="80"/>
    </location>
</feature>
<evidence type="ECO:0000256" key="1">
    <source>
        <dbReference type="SAM" id="Coils"/>
    </source>
</evidence>
<dbReference type="AlphaFoldDB" id="A0A5B9DG60"/>
<protein>
    <recommendedName>
        <fullName evidence="4">Chromosome partition protein Smc</fullName>
    </recommendedName>
</protein>
<dbReference type="KEGG" id="psyt:DSAG12_03494"/>
<accession>A0A5B9DG60</accession>
<dbReference type="Proteomes" id="UP000321408">
    <property type="component" value="Chromosome"/>
</dbReference>
<sequence>MQTDNPDEEILRKLEAALDLVFNAESNMKGLFDGLVNIINNTKNNFISLEHQKKILEDQKIELEQKAKKQAKEISGLTNDQMLLLKEYESVKEELEKITRMASGEDEFRIEDMRATLSIYRVLLEEIYSSQPHFKVLFLLHGATDEMTVDQLKGASGIGGVAILRAIHELNRAELINFDEDTHVAKLIKRFFPKKIKNAEKT</sequence>
<evidence type="ECO:0000313" key="2">
    <source>
        <dbReference type="EMBL" id="QEE17657.1"/>
    </source>
</evidence>
<dbReference type="RefSeq" id="WP_147664545.1">
    <property type="nucleotide sequence ID" value="NZ_CP042905.2"/>
</dbReference>
<evidence type="ECO:0000313" key="3">
    <source>
        <dbReference type="Proteomes" id="UP000321408"/>
    </source>
</evidence>
<dbReference type="EMBL" id="CP042905">
    <property type="protein sequence ID" value="QEE17657.1"/>
    <property type="molecule type" value="Genomic_DNA"/>
</dbReference>
<organism evidence="2 3">
    <name type="scientific">Promethearchaeum syntrophicum</name>
    <dbReference type="NCBI Taxonomy" id="2594042"/>
    <lineage>
        <taxon>Archaea</taxon>
        <taxon>Promethearchaeati</taxon>
        <taxon>Promethearchaeota</taxon>
        <taxon>Promethearchaeia</taxon>
        <taxon>Promethearchaeales</taxon>
        <taxon>Promethearchaeaceae</taxon>
        <taxon>Promethearchaeum</taxon>
    </lineage>
</organism>
<keyword evidence="1" id="KW-0175">Coiled coil</keyword>